<dbReference type="Proteomes" id="UP001055337">
    <property type="component" value="Chromosome"/>
</dbReference>
<evidence type="ECO:0000256" key="1">
    <source>
        <dbReference type="SAM" id="MobiDB-lite"/>
    </source>
</evidence>
<evidence type="ECO:0000313" key="2">
    <source>
        <dbReference type="EMBL" id="ULN41695.1"/>
    </source>
</evidence>
<reference evidence="2" key="1">
    <citation type="submission" date="2022-08" db="EMBL/GenBank/DDBJ databases">
        <title>Whole genome sequencing of non-tuberculosis mycobacteria type-strains.</title>
        <authorList>
            <person name="Igarashi Y."/>
            <person name="Osugi A."/>
            <person name="Mitarai S."/>
        </authorList>
    </citation>
    <scope>NUCLEOTIDE SEQUENCE</scope>
    <source>
        <strain evidence="2">JCM 16369</strain>
    </source>
</reference>
<accession>A0ABY3TL51</accession>
<sequence length="94" mass="9892">MTPNRSGEGAHALPPDRMPGATGHALSIANEFAEVVVRRVDTRNGARLLIQSPKSGRWVSLDALEAEALTWQNPATLAAMVGNAHAPLILGDDA</sequence>
<organism evidence="2 3">
    <name type="scientific">Mycolicibacterium crocinum</name>
    <dbReference type="NCBI Taxonomy" id="388459"/>
    <lineage>
        <taxon>Bacteria</taxon>
        <taxon>Bacillati</taxon>
        <taxon>Actinomycetota</taxon>
        <taxon>Actinomycetes</taxon>
        <taxon>Mycobacteriales</taxon>
        <taxon>Mycobacteriaceae</taxon>
        <taxon>Mycolicibacterium</taxon>
    </lineage>
</organism>
<evidence type="ECO:0000313" key="3">
    <source>
        <dbReference type="Proteomes" id="UP001055337"/>
    </source>
</evidence>
<feature type="region of interest" description="Disordered" evidence="1">
    <location>
        <begin position="1"/>
        <end position="23"/>
    </location>
</feature>
<dbReference type="EMBL" id="CP092362">
    <property type="protein sequence ID" value="ULN41695.1"/>
    <property type="molecule type" value="Genomic_DNA"/>
</dbReference>
<keyword evidence="3" id="KW-1185">Reference proteome</keyword>
<gene>
    <name evidence="2" type="ORF">MI149_00610</name>
</gene>
<evidence type="ECO:0008006" key="4">
    <source>
        <dbReference type="Google" id="ProtNLM"/>
    </source>
</evidence>
<protein>
    <recommendedName>
        <fullName evidence="4">Dihydrodiol dehydrogenase</fullName>
    </recommendedName>
</protein>
<name>A0ABY3TL51_9MYCO</name>
<dbReference type="RefSeq" id="WP_047330714.1">
    <property type="nucleotide sequence ID" value="NZ_CP092362.2"/>
</dbReference>
<proteinExistence type="predicted"/>